<reference evidence="8" key="1">
    <citation type="submission" date="2020-08" db="EMBL/GenBank/DDBJ databases">
        <title>Genome public.</title>
        <authorList>
            <person name="Liu C."/>
            <person name="Sun Q."/>
        </authorList>
    </citation>
    <scope>NUCLEOTIDE SEQUENCE</scope>
    <source>
        <strain evidence="8">NSJ-54</strain>
    </source>
</reference>
<feature type="transmembrane region" description="Helical" evidence="6">
    <location>
        <begin position="428"/>
        <end position="450"/>
    </location>
</feature>
<keyword evidence="2" id="KW-1003">Cell membrane</keyword>
<comment type="subcellular location">
    <subcellularLocation>
        <location evidence="1">Cell membrane</location>
        <topology evidence="1">Multi-pass membrane protein</topology>
    </subcellularLocation>
</comment>
<dbReference type="InterPro" id="IPR052159">
    <property type="entry name" value="Competence_DNA_uptake"/>
</dbReference>
<dbReference type="EMBL" id="JACRTC010000005">
    <property type="protein sequence ID" value="MBC8570787.1"/>
    <property type="molecule type" value="Genomic_DNA"/>
</dbReference>
<evidence type="ECO:0000256" key="4">
    <source>
        <dbReference type="ARBA" id="ARBA00022989"/>
    </source>
</evidence>
<accession>A0A926EBE4</accession>
<comment type="caution">
    <text evidence="8">The sequence shown here is derived from an EMBL/GenBank/DDBJ whole genome shotgun (WGS) entry which is preliminary data.</text>
</comment>
<proteinExistence type="predicted"/>
<keyword evidence="5 6" id="KW-0472">Membrane</keyword>
<keyword evidence="4 6" id="KW-1133">Transmembrane helix</keyword>
<evidence type="ECO:0000256" key="2">
    <source>
        <dbReference type="ARBA" id="ARBA00022475"/>
    </source>
</evidence>
<feature type="transmembrane region" description="Helical" evidence="6">
    <location>
        <begin position="265"/>
        <end position="295"/>
    </location>
</feature>
<evidence type="ECO:0000256" key="5">
    <source>
        <dbReference type="ARBA" id="ARBA00023136"/>
    </source>
</evidence>
<sequence>MKRPLAVLGFTYLITQAVACYLSMSVNLMVSLTCFILGAALWLTKLFDAKRTVLLVLFTAALSTGALFLQQRLVYAPAAALDGMQAEITARIVDTPARLSSGSYRYLMETSAVEVEGAPQKLRVEIVSRKMLDVDAYDPLEFRTTFGLADRPSYRAEGIYLRGYVESDVIYTPLEKKPLPYYFLKFRQKMDENITRALPGEEGTLVSAMVTGERMGVSENGLYDLFRRSGVTHFLAISGLHMAILGAMALYFLRKLRFLPYWMPYLMAGVFVLLYLAVLGFSVTATRAGIMLLVYYLARAIGRKSDALNALGLAVLLILAPNPFGAASVSLQLSAFATLAILTVCPKVREWMLGLHPALRKYRVLRWAADGIGLSVGVNLFLLPLLLLYFGMVGLMAPIVSLLLTPLMPVIVIGGFLTALIGMASLAAAAPFAFFAGLAAKLTIGIVRLSAHFDFLSITADAPYVVIWMLFAMAVMGFCYLKRDRLRLRVGVLLCAGLFLVGAISNAVLMRGVTGIQVYGGERSPCLVARMEEGVVVCPIGEPWKGQISLPVTGKIDLLFVQGDYQCYAEVFQEYDIGAVMVDEETPMDKLEPMLPTGCKVYRKGSMRAGLDGASIETLHFSTGTATTFQIGGFSLLMTEGEVDMATLPIQRTAPDVWLCEGKSENPQMIAARYGIVMESAFQRSAMNAMLSQGAKVVTFDGCDRVDVLTRGGWDLMVNERGAIL</sequence>
<dbReference type="PANTHER" id="PTHR30619:SF7">
    <property type="entry name" value="BETA-LACTAMASE DOMAIN PROTEIN"/>
    <property type="match status" value="1"/>
</dbReference>
<feature type="domain" description="ComEC/Rec2-related protein" evidence="7">
    <location>
        <begin position="209"/>
        <end position="483"/>
    </location>
</feature>
<dbReference type="InterPro" id="IPR004477">
    <property type="entry name" value="ComEC_N"/>
</dbReference>
<protein>
    <submittedName>
        <fullName evidence="8">ComEC/Rec2 family competence protein</fullName>
    </submittedName>
</protein>
<name>A0A926EBE4_9FIRM</name>
<gene>
    <name evidence="8" type="ORF">H8709_08095</name>
</gene>
<dbReference type="NCBIfam" id="TIGR00360">
    <property type="entry name" value="ComEC_N-term"/>
    <property type="match status" value="1"/>
</dbReference>
<keyword evidence="9" id="KW-1185">Reference proteome</keyword>
<evidence type="ECO:0000256" key="6">
    <source>
        <dbReference type="SAM" id="Phobius"/>
    </source>
</evidence>
<feature type="transmembrane region" description="Helical" evidence="6">
    <location>
        <begin position="396"/>
        <end position="421"/>
    </location>
</feature>
<dbReference type="Proteomes" id="UP000660861">
    <property type="component" value="Unassembled WGS sequence"/>
</dbReference>
<dbReference type="AlphaFoldDB" id="A0A926EBE4"/>
<feature type="transmembrane region" description="Helical" evidence="6">
    <location>
        <begin position="29"/>
        <end position="47"/>
    </location>
</feature>
<evidence type="ECO:0000259" key="7">
    <source>
        <dbReference type="Pfam" id="PF03772"/>
    </source>
</evidence>
<dbReference type="PANTHER" id="PTHR30619">
    <property type="entry name" value="DNA INTERNALIZATION/COMPETENCE PROTEIN COMEC/REC2"/>
    <property type="match status" value="1"/>
</dbReference>
<evidence type="ECO:0000313" key="8">
    <source>
        <dbReference type="EMBL" id="MBC8570787.1"/>
    </source>
</evidence>
<feature type="transmembrane region" description="Helical" evidence="6">
    <location>
        <begin position="462"/>
        <end position="481"/>
    </location>
</feature>
<evidence type="ECO:0000256" key="1">
    <source>
        <dbReference type="ARBA" id="ARBA00004651"/>
    </source>
</evidence>
<evidence type="ECO:0000313" key="9">
    <source>
        <dbReference type="Proteomes" id="UP000660861"/>
    </source>
</evidence>
<keyword evidence="3 6" id="KW-0812">Transmembrane</keyword>
<dbReference type="Pfam" id="PF03772">
    <property type="entry name" value="Competence"/>
    <property type="match status" value="1"/>
</dbReference>
<feature type="transmembrane region" description="Helical" evidence="6">
    <location>
        <begin position="488"/>
        <end position="509"/>
    </location>
</feature>
<feature type="transmembrane region" description="Helical" evidence="6">
    <location>
        <begin position="367"/>
        <end position="390"/>
    </location>
</feature>
<organism evidence="8 9">
    <name type="scientific">Zongyangia hominis</name>
    <dbReference type="NCBI Taxonomy" id="2763677"/>
    <lineage>
        <taxon>Bacteria</taxon>
        <taxon>Bacillati</taxon>
        <taxon>Bacillota</taxon>
        <taxon>Clostridia</taxon>
        <taxon>Eubacteriales</taxon>
        <taxon>Oscillospiraceae</taxon>
        <taxon>Zongyangia</taxon>
    </lineage>
</organism>
<evidence type="ECO:0000256" key="3">
    <source>
        <dbReference type="ARBA" id="ARBA00022692"/>
    </source>
</evidence>
<feature type="transmembrane region" description="Helical" evidence="6">
    <location>
        <begin position="234"/>
        <end position="253"/>
    </location>
</feature>
<dbReference type="RefSeq" id="WP_262397881.1">
    <property type="nucleotide sequence ID" value="NZ_JACRTC010000005.1"/>
</dbReference>
<dbReference type="GO" id="GO:0005886">
    <property type="term" value="C:plasma membrane"/>
    <property type="evidence" value="ECO:0007669"/>
    <property type="project" value="UniProtKB-SubCell"/>
</dbReference>